<feature type="coiled-coil region" evidence="7">
    <location>
        <begin position="288"/>
        <end position="315"/>
    </location>
</feature>
<keyword evidence="4 8" id="KW-0812">Transmembrane</keyword>
<keyword evidence="15" id="KW-1185">Reference proteome</keyword>
<dbReference type="Pfam" id="PF25887">
    <property type="entry name" value="HB_LcnD"/>
    <property type="match status" value="1"/>
</dbReference>
<feature type="domain" description="LcnD-like barrel-sandwich hybrid" evidence="10">
    <location>
        <begin position="58"/>
        <end position="352"/>
    </location>
</feature>
<evidence type="ECO:0000256" key="1">
    <source>
        <dbReference type="ARBA" id="ARBA00004162"/>
    </source>
</evidence>
<evidence type="ECO:0000256" key="8">
    <source>
        <dbReference type="SAM" id="Phobius"/>
    </source>
</evidence>
<evidence type="ECO:0000256" key="7">
    <source>
        <dbReference type="SAM" id="Coils"/>
    </source>
</evidence>
<dbReference type="Proteomes" id="UP000029382">
    <property type="component" value="Unassembled WGS sequence"/>
</dbReference>
<keyword evidence="6 8" id="KW-0472">Membrane</keyword>
<dbReference type="Pfam" id="PF25935">
    <property type="entry name" value="BSH_LcnD"/>
    <property type="match status" value="1"/>
</dbReference>
<evidence type="ECO:0000259" key="10">
    <source>
        <dbReference type="Pfam" id="PF25935"/>
    </source>
</evidence>
<keyword evidence="5 8" id="KW-1133">Transmembrane helix</keyword>
<keyword evidence="7" id="KW-0175">Coiled coil</keyword>
<dbReference type="Pfam" id="PF25940">
    <property type="entry name" value="LcnD_C"/>
    <property type="match status" value="1"/>
</dbReference>
<evidence type="ECO:0000256" key="4">
    <source>
        <dbReference type="ARBA" id="ARBA00022692"/>
    </source>
</evidence>
<accession>A0A091CBF2</accession>
<dbReference type="InterPro" id="IPR005696">
    <property type="entry name" value="MesE/LcnD"/>
</dbReference>
<dbReference type="RefSeq" id="WP_039696222.1">
    <property type="nucleotide sequence ID" value="NZ_AUZH01000012.1"/>
</dbReference>
<dbReference type="InterPro" id="IPR058795">
    <property type="entry name" value="LcnD_C"/>
</dbReference>
<feature type="domain" description="LcnD-like C-terminal" evidence="11">
    <location>
        <begin position="357"/>
        <end position="445"/>
    </location>
</feature>
<feature type="domain" description="LcnD-like long helical bundle" evidence="9">
    <location>
        <begin position="98"/>
        <end position="312"/>
    </location>
</feature>
<dbReference type="Gene3D" id="2.40.30.170">
    <property type="match status" value="1"/>
</dbReference>
<reference evidence="12 14" key="1">
    <citation type="journal article" date="2014" name="Genome Announc.">
        <title>Draft Genome Sequences of Streptococcus bovis Strains ATCC 33317 and JB1.</title>
        <authorList>
            <person name="Benahmed F.H."/>
            <person name="Gopinath G.R."/>
            <person name="Harbottle H."/>
            <person name="Cotta M.A."/>
            <person name="Luo Y."/>
            <person name="Henderson C."/>
            <person name="Teri P."/>
            <person name="Soppet D."/>
            <person name="Rasmussen M."/>
            <person name="Whitehead T.R."/>
            <person name="Davidson M."/>
        </authorList>
    </citation>
    <scope>NUCLEOTIDE SEQUENCE [LARGE SCALE GENOMIC DNA]</scope>
    <source>
        <strain evidence="12 14">JB1</strain>
    </source>
</reference>
<keyword evidence="12" id="KW-0067">ATP-binding</keyword>
<dbReference type="InterPro" id="IPR058786">
    <property type="entry name" value="BSH_LcnD"/>
</dbReference>
<name>A0A091CBF2_STREI</name>
<dbReference type="EMBL" id="AUZH01000012">
    <property type="protein sequence ID" value="KFN88478.1"/>
    <property type="molecule type" value="Genomic_DNA"/>
</dbReference>
<organism evidence="12 14">
    <name type="scientific">Streptococcus equinus JB1</name>
    <dbReference type="NCBI Taxonomy" id="1294274"/>
    <lineage>
        <taxon>Bacteria</taxon>
        <taxon>Bacillati</taxon>
        <taxon>Bacillota</taxon>
        <taxon>Bacilli</taxon>
        <taxon>Lactobacillales</taxon>
        <taxon>Streptococcaceae</taxon>
        <taxon>Streptococcus</taxon>
    </lineage>
</organism>
<keyword evidence="12" id="KW-0547">Nucleotide-binding</keyword>
<sequence length="460" mass="50659">MNPKLFQSAEFYHRRYHNFATLLVLPMTAFVLFLLLFSLIGKKEITVTSVGSLRPTKIIDVVQSTSNNTVLVNHLSENKTVKKGDLLIQYSDKLEESQIKAIQTQIERDERQQNALNTLKDSLNQNKNLFSGDDEFGCAATINRFLSQSKTITAQVSQANDSVAKQEAGVNRAKAAVNKQISELQTQASQYLEVKDAIQNNQTSVSGGNPYTATLNSYLSQLQALPSDAATSSKESLKNQFIADLQGQIDSINSSISSLQTQAASNYSTGSYDTSAASQIESLRQQELTQAETQLAQVTQEKESLQAQLDQTSLSKSDTVLKAKENGILHVSDEFEGKTLLPQGSQIAEIYPDIVKTKKVAISYYVDSTHVSQLKKGQCVRLTLEKISNHAIIVSGKISKIASSATQTKSGNFFKVTATAEVTEKDSSKLKYGLQGKTISIIGKKSFFNYYKDKLLKDFQ</sequence>
<dbReference type="PANTHER" id="PTHR30386">
    <property type="entry name" value="MEMBRANE FUSION SUBUNIT OF EMRAB-TOLC MULTIDRUG EFFLUX PUMP"/>
    <property type="match status" value="1"/>
</dbReference>
<dbReference type="PANTHER" id="PTHR30386:SF26">
    <property type="entry name" value="TRANSPORT PROTEIN COMB"/>
    <property type="match status" value="1"/>
</dbReference>
<comment type="subcellular location">
    <subcellularLocation>
        <location evidence="1">Cell membrane</location>
        <topology evidence="1">Single-pass membrane protein</topology>
    </subcellularLocation>
</comment>
<evidence type="ECO:0000256" key="5">
    <source>
        <dbReference type="ARBA" id="ARBA00022989"/>
    </source>
</evidence>
<dbReference type="Proteomes" id="UP000182793">
    <property type="component" value="Unassembled WGS sequence"/>
</dbReference>
<gene>
    <name evidence="12" type="ORF">H702_02395</name>
    <name evidence="13" type="ORF">SAMN02910290_00457</name>
</gene>
<comment type="caution">
    <text evidence="12">The sequence shown here is derived from an EMBL/GenBank/DDBJ whole genome shotgun (WGS) entry which is preliminary data.</text>
</comment>
<evidence type="ECO:0000313" key="14">
    <source>
        <dbReference type="Proteomes" id="UP000029382"/>
    </source>
</evidence>
<evidence type="ECO:0000259" key="11">
    <source>
        <dbReference type="Pfam" id="PF25940"/>
    </source>
</evidence>
<dbReference type="NCBIfam" id="TIGR01000">
    <property type="entry name" value="bacteriocin_acc"/>
    <property type="match status" value="1"/>
</dbReference>
<comment type="similarity">
    <text evidence="2">Belongs to the membrane fusion protein (MFP) (TC 8.A.1) family.</text>
</comment>
<evidence type="ECO:0000256" key="3">
    <source>
        <dbReference type="ARBA" id="ARBA00022448"/>
    </source>
</evidence>
<dbReference type="InterPro" id="IPR050739">
    <property type="entry name" value="MFP"/>
</dbReference>
<evidence type="ECO:0000256" key="2">
    <source>
        <dbReference type="ARBA" id="ARBA00009477"/>
    </source>
</evidence>
<dbReference type="GO" id="GO:0005886">
    <property type="term" value="C:plasma membrane"/>
    <property type="evidence" value="ECO:0007669"/>
    <property type="project" value="UniProtKB-SubCell"/>
</dbReference>
<evidence type="ECO:0000259" key="9">
    <source>
        <dbReference type="Pfam" id="PF25887"/>
    </source>
</evidence>
<reference evidence="13 15" key="2">
    <citation type="submission" date="2016-10" db="EMBL/GenBank/DDBJ databases">
        <authorList>
            <person name="Varghese N."/>
            <person name="Submissions S."/>
        </authorList>
    </citation>
    <scope>NUCLEOTIDE SEQUENCE [LARGE SCALE GENOMIC DNA]</scope>
    <source>
        <strain evidence="13 15">JB1</strain>
    </source>
</reference>
<protein>
    <submittedName>
        <fullName evidence="12">ABC transporter ATP-binding protein</fullName>
    </submittedName>
    <submittedName>
        <fullName evidence="13">Bacteriocin secretion accessory protein</fullName>
    </submittedName>
</protein>
<evidence type="ECO:0000313" key="15">
    <source>
        <dbReference type="Proteomes" id="UP000182793"/>
    </source>
</evidence>
<evidence type="ECO:0000256" key="6">
    <source>
        <dbReference type="ARBA" id="ARBA00023136"/>
    </source>
</evidence>
<dbReference type="GO" id="GO:0005524">
    <property type="term" value="F:ATP binding"/>
    <property type="evidence" value="ECO:0007669"/>
    <property type="project" value="UniProtKB-KW"/>
</dbReference>
<proteinExistence type="inferred from homology"/>
<evidence type="ECO:0000313" key="13">
    <source>
        <dbReference type="EMBL" id="SFL09332.1"/>
    </source>
</evidence>
<dbReference type="AlphaFoldDB" id="A0A091CBF2"/>
<evidence type="ECO:0000313" key="12">
    <source>
        <dbReference type="EMBL" id="KFN88478.1"/>
    </source>
</evidence>
<dbReference type="InterPro" id="IPR058794">
    <property type="entry name" value="HB_LcnD"/>
</dbReference>
<feature type="transmembrane region" description="Helical" evidence="8">
    <location>
        <begin position="20"/>
        <end position="40"/>
    </location>
</feature>
<dbReference type="EMBL" id="FOTG01000002">
    <property type="protein sequence ID" value="SFL09332.1"/>
    <property type="molecule type" value="Genomic_DNA"/>
</dbReference>
<keyword evidence="3" id="KW-0813">Transport</keyword>